<dbReference type="STRING" id="490188.SAMN04488068_3134"/>
<organism evidence="1 2">
    <name type="scientific">Hydrocarboniphaga daqingensis</name>
    <dbReference type="NCBI Taxonomy" id="490188"/>
    <lineage>
        <taxon>Bacteria</taxon>
        <taxon>Pseudomonadati</taxon>
        <taxon>Pseudomonadota</taxon>
        <taxon>Gammaproteobacteria</taxon>
        <taxon>Nevskiales</taxon>
        <taxon>Nevskiaceae</taxon>
        <taxon>Hydrocarboniphaga</taxon>
    </lineage>
</organism>
<dbReference type="Pfam" id="PF06853">
    <property type="entry name" value="DUF1249"/>
    <property type="match status" value="1"/>
</dbReference>
<proteinExistence type="predicted"/>
<accession>A0A1M5RQ12</accession>
<evidence type="ECO:0000313" key="1">
    <source>
        <dbReference type="EMBL" id="SHH28395.1"/>
    </source>
</evidence>
<dbReference type="EMBL" id="FQWZ01000008">
    <property type="protein sequence ID" value="SHH28395.1"/>
    <property type="molecule type" value="Genomic_DNA"/>
</dbReference>
<gene>
    <name evidence="1" type="ORF">SAMN04488068_3134</name>
</gene>
<sequence>MPVTSHPDAGSFHSGAQTRRLAQLLDLYERNYRLIERLIPELEIPFDEAVSKSASDFPLHLTVRERDRYTVTFKLTYEFVDADGVRRQPDIWVRVYRDATMAEALECSHRPPWQAEDDADPKAWQFLNEQWRRNLMLGKWLEYLLAHGHGFTLTARPRQRGKSAGAAAAAAAG</sequence>
<protein>
    <recommendedName>
        <fullName evidence="3">DUF1249 domain-containing protein</fullName>
    </recommendedName>
</protein>
<evidence type="ECO:0008006" key="3">
    <source>
        <dbReference type="Google" id="ProtNLM"/>
    </source>
</evidence>
<evidence type="ECO:0000313" key="2">
    <source>
        <dbReference type="Proteomes" id="UP000199758"/>
    </source>
</evidence>
<keyword evidence="2" id="KW-1185">Reference proteome</keyword>
<dbReference type="PANTHER" id="PTHR38774">
    <property type="entry name" value="CYTOPLASMIC PROTEIN-RELATED"/>
    <property type="match status" value="1"/>
</dbReference>
<dbReference type="InterPro" id="IPR009659">
    <property type="entry name" value="DUF1249"/>
</dbReference>
<dbReference type="AlphaFoldDB" id="A0A1M5RQ12"/>
<dbReference type="PANTHER" id="PTHR38774:SF1">
    <property type="entry name" value="CYTOPLASMIC PROTEIN"/>
    <property type="match status" value="1"/>
</dbReference>
<dbReference type="OrthoDB" id="9793663at2"/>
<name>A0A1M5RQ12_9GAMM</name>
<reference evidence="1 2" key="1">
    <citation type="submission" date="2016-11" db="EMBL/GenBank/DDBJ databases">
        <authorList>
            <person name="Jaros S."/>
            <person name="Januszkiewicz K."/>
            <person name="Wedrychowicz H."/>
        </authorList>
    </citation>
    <scope>NUCLEOTIDE SEQUENCE [LARGE SCALE GENOMIC DNA]</scope>
    <source>
        <strain evidence="1 2">CGMCC 1.7049</strain>
    </source>
</reference>
<dbReference type="Proteomes" id="UP000199758">
    <property type="component" value="Unassembled WGS sequence"/>
</dbReference>
<dbReference type="RefSeq" id="WP_072899071.1">
    <property type="nucleotide sequence ID" value="NZ_FQWZ01000008.1"/>
</dbReference>